<dbReference type="GeneID" id="25779328"/>
<evidence type="ECO:0000313" key="2">
    <source>
        <dbReference type="EMBL" id="EHK45370.1"/>
    </source>
</evidence>
<accession>G9NWL6</accession>
<dbReference type="KEGG" id="tatv:25779328"/>
<dbReference type="AlphaFoldDB" id="G9NWL6"/>
<feature type="domain" description="F-box" evidence="1">
    <location>
        <begin position="28"/>
        <end position="76"/>
    </location>
</feature>
<dbReference type="EMBL" id="ABDG02000024">
    <property type="protein sequence ID" value="EHK45370.1"/>
    <property type="molecule type" value="Genomic_DNA"/>
</dbReference>
<dbReference type="PROSITE" id="PS50181">
    <property type="entry name" value="FBOX"/>
    <property type="match status" value="1"/>
</dbReference>
<dbReference type="HOGENOM" id="CLU_058270_0_0_1"/>
<dbReference type="SUPFAM" id="SSF81383">
    <property type="entry name" value="F-box domain"/>
    <property type="match status" value="1"/>
</dbReference>
<evidence type="ECO:0000313" key="3">
    <source>
        <dbReference type="Proteomes" id="UP000005426"/>
    </source>
</evidence>
<dbReference type="Pfam" id="PF12937">
    <property type="entry name" value="F-box-like"/>
    <property type="match status" value="1"/>
</dbReference>
<dbReference type="Gene3D" id="1.20.1280.50">
    <property type="match status" value="1"/>
</dbReference>
<keyword evidence="3" id="KW-1185">Reference proteome</keyword>
<dbReference type="OMA" id="TTHHYAT"/>
<dbReference type="InterPro" id="IPR001810">
    <property type="entry name" value="F-box_dom"/>
</dbReference>
<gene>
    <name evidence="2" type="ORF">TRIATDRAFT_274861</name>
</gene>
<proteinExistence type="predicted"/>
<comment type="caution">
    <text evidence="2">The sequence shown here is derived from an EMBL/GenBank/DDBJ whole genome shotgun (WGS) entry which is preliminary data.</text>
</comment>
<organism evidence="2 3">
    <name type="scientific">Hypocrea atroviridis (strain ATCC 20476 / IMI 206040)</name>
    <name type="common">Trichoderma atroviride</name>
    <dbReference type="NCBI Taxonomy" id="452589"/>
    <lineage>
        <taxon>Eukaryota</taxon>
        <taxon>Fungi</taxon>
        <taxon>Dikarya</taxon>
        <taxon>Ascomycota</taxon>
        <taxon>Pezizomycotina</taxon>
        <taxon>Sordariomycetes</taxon>
        <taxon>Hypocreomycetidae</taxon>
        <taxon>Hypocreales</taxon>
        <taxon>Hypocreaceae</taxon>
        <taxon>Trichoderma</taxon>
    </lineage>
</organism>
<evidence type="ECO:0000259" key="1">
    <source>
        <dbReference type="PROSITE" id="PS50181"/>
    </source>
</evidence>
<dbReference type="OrthoDB" id="4879927at2759"/>
<dbReference type="Proteomes" id="UP000005426">
    <property type="component" value="Unassembled WGS sequence"/>
</dbReference>
<protein>
    <recommendedName>
        <fullName evidence="1">F-box domain-containing protein</fullName>
    </recommendedName>
</protein>
<dbReference type="eggNOG" id="ENOG502R122">
    <property type="taxonomic scope" value="Eukaryota"/>
</dbReference>
<reference evidence="2 3" key="1">
    <citation type="journal article" date="2011" name="Genome Biol.">
        <title>Comparative genome sequence analysis underscores mycoparasitism as the ancestral life style of Trichoderma.</title>
        <authorList>
            <person name="Kubicek C.P."/>
            <person name="Herrera-Estrella A."/>
            <person name="Seidl-Seiboth V."/>
            <person name="Martinez D.A."/>
            <person name="Druzhinina I.S."/>
            <person name="Thon M."/>
            <person name="Zeilinger S."/>
            <person name="Casas-Flores S."/>
            <person name="Horwitz B.A."/>
            <person name="Mukherjee P.K."/>
            <person name="Mukherjee M."/>
            <person name="Kredics L."/>
            <person name="Alcaraz L.D."/>
            <person name="Aerts A."/>
            <person name="Antal Z."/>
            <person name="Atanasova L."/>
            <person name="Cervantes-Badillo M.G."/>
            <person name="Challacombe J."/>
            <person name="Chertkov O."/>
            <person name="McCluskey K."/>
            <person name="Coulpier F."/>
            <person name="Deshpande N."/>
            <person name="von Doehren H."/>
            <person name="Ebbole D.J."/>
            <person name="Esquivel-Naranjo E.U."/>
            <person name="Fekete E."/>
            <person name="Flipphi M."/>
            <person name="Glaser F."/>
            <person name="Gomez-Rodriguez E.Y."/>
            <person name="Gruber S."/>
            <person name="Han C."/>
            <person name="Henrissat B."/>
            <person name="Hermosa R."/>
            <person name="Hernandez-Onate M."/>
            <person name="Karaffa L."/>
            <person name="Kosti I."/>
            <person name="Le Crom S."/>
            <person name="Lindquist E."/>
            <person name="Lucas S."/>
            <person name="Luebeck M."/>
            <person name="Luebeck P.S."/>
            <person name="Margeot A."/>
            <person name="Metz B."/>
            <person name="Misra M."/>
            <person name="Nevalainen H."/>
            <person name="Omann M."/>
            <person name="Packer N."/>
            <person name="Perrone G."/>
            <person name="Uresti-Rivera E.E."/>
            <person name="Salamov A."/>
            <person name="Schmoll M."/>
            <person name="Seiboth B."/>
            <person name="Shapiro H."/>
            <person name="Sukno S."/>
            <person name="Tamayo-Ramos J.A."/>
            <person name="Tisch D."/>
            <person name="Wiest A."/>
            <person name="Wilkinson H.H."/>
            <person name="Zhang M."/>
            <person name="Coutinho P.M."/>
            <person name="Kenerley C.M."/>
            <person name="Monte E."/>
            <person name="Baker S.E."/>
            <person name="Grigoriev I.V."/>
        </authorList>
    </citation>
    <scope>NUCLEOTIDE SEQUENCE [LARGE SCALE GENOMIC DNA]</scope>
    <source>
        <strain evidence="3">ATCC 20476 / IMI 206040</strain>
    </source>
</reference>
<sequence>MTSITALLQYLYAWYNWLFPSPAPAATKCPILELPDELVLCITDHLAAHDQFLLSQTCRTMQRLASRDWNEYVRSRSPPERNEFLIGVAFGAPYHWACETCGRLHVVDPHDLPSERRLRPCVRPTDYGARTWARYYLEHHHIQLALKLSGRESNRDHLERLLTTHHYATSSRMPMTYSASPRIVEGHFLLYEKIVVGDCDRRATYSSMQQSLVTICPHLAMVDSPLDYRRMMAWLHQTAEFHQAVAHAVINPGQEVHRHCRWCPTDYTAVYYQLSGQLVFSAWHDFGAYGSVSNRHWSSQARRQSGLGPQLPPRFNRMPGACRAAYTNKRLWRL</sequence>
<dbReference type="STRING" id="452589.G9NWL6"/>
<name>G9NWL6_HYPAI</name>
<dbReference type="InterPro" id="IPR036047">
    <property type="entry name" value="F-box-like_dom_sf"/>
</dbReference>